<keyword evidence="5 13" id="KW-0067">ATP-binding</keyword>
<evidence type="ECO:0000256" key="6">
    <source>
        <dbReference type="ARBA" id="ARBA00038307"/>
    </source>
</evidence>
<keyword evidence="4" id="KW-0547">Nucleotide-binding</keyword>
<dbReference type="Proteomes" id="UP000831817">
    <property type="component" value="Chromosome"/>
</dbReference>
<dbReference type="PROSITE" id="PS51866">
    <property type="entry name" value="MOP"/>
    <property type="match status" value="1"/>
</dbReference>
<dbReference type="GeneID" id="71965452"/>
<keyword evidence="14" id="KW-1185">Reference proteome</keyword>
<dbReference type="Pfam" id="PF03459">
    <property type="entry name" value="TOBE"/>
    <property type="match status" value="1"/>
</dbReference>
<dbReference type="PANTHER" id="PTHR42781:SF4">
    <property type="entry name" value="SPERMIDINE_PUTRESCINE IMPORT ATP-BINDING PROTEIN POTA"/>
    <property type="match status" value="1"/>
</dbReference>
<dbReference type="InterPro" id="IPR008995">
    <property type="entry name" value="Mo/tungstate-bd_C_term_dom"/>
</dbReference>
<keyword evidence="3" id="KW-0500">Molybdenum</keyword>
<dbReference type="SUPFAM" id="SSF50331">
    <property type="entry name" value="MOP-like"/>
    <property type="match status" value="1"/>
</dbReference>
<dbReference type="SUPFAM" id="SSF52540">
    <property type="entry name" value="P-loop containing nucleoside triphosphate hydrolases"/>
    <property type="match status" value="1"/>
</dbReference>
<dbReference type="InterPro" id="IPR005670">
    <property type="entry name" value="PstB-like"/>
</dbReference>
<comment type="catalytic activity">
    <reaction evidence="10">
        <text>tungstate(in) + ATP + H2O = tungstate(out) + ADP + phosphate + H(+)</text>
        <dbReference type="Rhea" id="RHEA:35027"/>
        <dbReference type="ChEBI" id="CHEBI:15377"/>
        <dbReference type="ChEBI" id="CHEBI:15378"/>
        <dbReference type="ChEBI" id="CHEBI:30616"/>
        <dbReference type="ChEBI" id="CHEBI:43474"/>
        <dbReference type="ChEBI" id="CHEBI:46502"/>
        <dbReference type="ChEBI" id="CHEBI:456216"/>
        <dbReference type="EC" id="7.3.2.6"/>
    </reaction>
</comment>
<feature type="domain" description="Mop" evidence="12">
    <location>
        <begin position="282"/>
        <end position="347"/>
    </location>
</feature>
<dbReference type="InterPro" id="IPR003439">
    <property type="entry name" value="ABC_transporter-like_ATP-bd"/>
</dbReference>
<evidence type="ECO:0000256" key="1">
    <source>
        <dbReference type="ARBA" id="ARBA00004202"/>
    </source>
</evidence>
<dbReference type="Gene3D" id="3.40.50.300">
    <property type="entry name" value="P-loop containing nucleotide triphosphate hydrolases"/>
    <property type="match status" value="1"/>
</dbReference>
<evidence type="ECO:0000313" key="14">
    <source>
        <dbReference type="Proteomes" id="UP000831817"/>
    </source>
</evidence>
<evidence type="ECO:0000256" key="3">
    <source>
        <dbReference type="ARBA" id="ARBA00022505"/>
    </source>
</evidence>
<comment type="subunit">
    <text evidence="7">The complex is composed of two ATP-binding proteins (WtpC), two transmembrane proteins (WtpB) and a solute-binding protein (WtpA).</text>
</comment>
<evidence type="ECO:0000256" key="10">
    <source>
        <dbReference type="ARBA" id="ARBA00047936"/>
    </source>
</evidence>
<evidence type="ECO:0000256" key="7">
    <source>
        <dbReference type="ARBA" id="ARBA00038781"/>
    </source>
</evidence>
<evidence type="ECO:0000256" key="9">
    <source>
        <dbReference type="ARBA" id="ARBA00041133"/>
    </source>
</evidence>
<reference evidence="13 14" key="1">
    <citation type="submission" date="2022-04" db="EMBL/GenBank/DDBJ databases">
        <title>Complete genome of Methanothermobacter tenebrarum strain RMAS.</title>
        <authorList>
            <person name="Nakamura K."/>
            <person name="Oshima K."/>
            <person name="Hattori M."/>
            <person name="Kamagata Y."/>
            <person name="Takamizawa K."/>
        </authorList>
    </citation>
    <scope>NUCLEOTIDE SEQUENCE [LARGE SCALE GENOMIC DNA]</scope>
    <source>
        <strain evidence="13 14">RMAS</strain>
    </source>
</reference>
<protein>
    <recommendedName>
        <fullName evidence="9">Molybdate/tungstate import ATP-binding protein WtpC</fullName>
        <ecNumber evidence="8">7.3.2.6</ecNumber>
    </recommendedName>
</protein>
<evidence type="ECO:0000256" key="5">
    <source>
        <dbReference type="ARBA" id="ARBA00022840"/>
    </source>
</evidence>
<dbReference type="InterPro" id="IPR003593">
    <property type="entry name" value="AAA+_ATPase"/>
</dbReference>
<evidence type="ECO:0000259" key="12">
    <source>
        <dbReference type="PROSITE" id="PS51866"/>
    </source>
</evidence>
<dbReference type="RefSeq" id="WP_248563902.1">
    <property type="nucleotide sequence ID" value="NZ_AP025698.1"/>
</dbReference>
<name>A0ABN6PEA8_9EURY</name>
<evidence type="ECO:0000259" key="11">
    <source>
        <dbReference type="PROSITE" id="PS50893"/>
    </source>
</evidence>
<evidence type="ECO:0000256" key="4">
    <source>
        <dbReference type="ARBA" id="ARBA00022741"/>
    </source>
</evidence>
<dbReference type="InterPro" id="IPR005116">
    <property type="entry name" value="Transp-assoc_OB_typ1"/>
</dbReference>
<sequence>MLELQGISKVYEEKKVLEDINLKVRAGETLGVIGPTGSGKTTLLKIIDLLEEPTTGRMIFDGIDALNVPAFKIRRRMGMVFQETPILKGTVHDNIIYGPRLRGREPEEKEIKRVMELVELRGYENKDARGLSGGEKQRLALARALINQPELLLLDEPTSNLDPISKKRIEEAIKELKGEITIIFTTHDLIQGQHLAERIAILDNRIMQIGKPSEVFKRPSNRFVAEFVGAKNIIGGEARITRDKLTIIESDDLKIYSSKPAEGEVTAIIRPEDITVSWEPRDSSALNQLRGEVVRFEERGPLFQVQVECGDEIFTIYMTRKSFHDMKISIGSIVWIEFKALAVHIIR</sequence>
<evidence type="ECO:0000256" key="8">
    <source>
        <dbReference type="ARBA" id="ARBA00039025"/>
    </source>
</evidence>
<comment type="similarity">
    <text evidence="6">Belongs to the ABC transporter superfamily. Sulfate/tungstate importer (TC 3.A.1.6) family.</text>
</comment>
<dbReference type="CDD" id="cd03260">
    <property type="entry name" value="ABC_PstB_phosphate_transporter"/>
    <property type="match status" value="1"/>
</dbReference>
<dbReference type="Pfam" id="PF00005">
    <property type="entry name" value="ABC_tran"/>
    <property type="match status" value="1"/>
</dbReference>
<proteinExistence type="inferred from homology"/>
<dbReference type="PANTHER" id="PTHR42781">
    <property type="entry name" value="SPERMIDINE/PUTRESCINE IMPORT ATP-BINDING PROTEIN POTA"/>
    <property type="match status" value="1"/>
</dbReference>
<dbReference type="SMART" id="SM00382">
    <property type="entry name" value="AAA"/>
    <property type="match status" value="1"/>
</dbReference>
<dbReference type="PROSITE" id="PS50893">
    <property type="entry name" value="ABC_TRANSPORTER_2"/>
    <property type="match status" value="1"/>
</dbReference>
<dbReference type="InterPro" id="IPR004606">
    <property type="entry name" value="Mop_domain"/>
</dbReference>
<dbReference type="GO" id="GO:0005524">
    <property type="term" value="F:ATP binding"/>
    <property type="evidence" value="ECO:0007669"/>
    <property type="project" value="UniProtKB-KW"/>
</dbReference>
<dbReference type="EMBL" id="AP025698">
    <property type="protein sequence ID" value="BDH79555.1"/>
    <property type="molecule type" value="Genomic_DNA"/>
</dbReference>
<evidence type="ECO:0000313" key="13">
    <source>
        <dbReference type="EMBL" id="BDH79555.1"/>
    </source>
</evidence>
<evidence type="ECO:0000256" key="2">
    <source>
        <dbReference type="ARBA" id="ARBA00022448"/>
    </source>
</evidence>
<accession>A0ABN6PEA8</accession>
<dbReference type="InterPro" id="IPR050093">
    <property type="entry name" value="ABC_SmlMolc_Importer"/>
</dbReference>
<dbReference type="InterPro" id="IPR027417">
    <property type="entry name" value="P-loop_NTPase"/>
</dbReference>
<dbReference type="Gene3D" id="2.40.50.100">
    <property type="match status" value="1"/>
</dbReference>
<organism evidence="13 14">
    <name type="scientific">Methanothermobacter tenebrarum</name>
    <dbReference type="NCBI Taxonomy" id="680118"/>
    <lineage>
        <taxon>Archaea</taxon>
        <taxon>Methanobacteriati</taxon>
        <taxon>Methanobacteriota</taxon>
        <taxon>Methanomada group</taxon>
        <taxon>Methanobacteria</taxon>
        <taxon>Methanobacteriales</taxon>
        <taxon>Methanobacteriaceae</taxon>
        <taxon>Methanothermobacter</taxon>
    </lineage>
</organism>
<comment type="subcellular location">
    <subcellularLocation>
        <location evidence="1">Cell membrane</location>
        <topology evidence="1">Peripheral membrane protein</topology>
    </subcellularLocation>
</comment>
<feature type="domain" description="ABC transporter" evidence="11">
    <location>
        <begin position="2"/>
        <end position="228"/>
    </location>
</feature>
<gene>
    <name evidence="13" type="ORF">MTTB_09340</name>
</gene>
<dbReference type="InterPro" id="IPR017871">
    <property type="entry name" value="ABC_transporter-like_CS"/>
</dbReference>
<keyword evidence="2" id="KW-0813">Transport</keyword>
<dbReference type="PROSITE" id="PS00211">
    <property type="entry name" value="ABC_TRANSPORTER_1"/>
    <property type="match status" value="1"/>
</dbReference>
<dbReference type="EC" id="7.3.2.6" evidence="8"/>